<dbReference type="AlphaFoldDB" id="A0A512RNX6"/>
<dbReference type="PANTHER" id="PTHR43280:SF27">
    <property type="entry name" value="TRANSCRIPTIONAL REGULATOR MTLR"/>
    <property type="match status" value="1"/>
</dbReference>
<reference evidence="5 6" key="1">
    <citation type="submission" date="2019-07" db="EMBL/GenBank/DDBJ databases">
        <title>Whole genome shotgun sequence of Chitinophaga cymbidii NBRC 109752.</title>
        <authorList>
            <person name="Hosoyama A."/>
            <person name="Uohara A."/>
            <person name="Ohji S."/>
            <person name="Ichikawa N."/>
        </authorList>
    </citation>
    <scope>NUCLEOTIDE SEQUENCE [LARGE SCALE GENOMIC DNA]</scope>
    <source>
        <strain evidence="5 6">NBRC 109752</strain>
    </source>
</reference>
<protein>
    <submittedName>
        <fullName evidence="5">AraC family transcriptional regulator</fullName>
    </submittedName>
</protein>
<keyword evidence="6" id="KW-1185">Reference proteome</keyword>
<dbReference type="GO" id="GO:0043565">
    <property type="term" value="F:sequence-specific DNA binding"/>
    <property type="evidence" value="ECO:0007669"/>
    <property type="project" value="InterPro"/>
</dbReference>
<dbReference type="SUPFAM" id="SSF51182">
    <property type="entry name" value="RmlC-like cupins"/>
    <property type="match status" value="1"/>
</dbReference>
<keyword evidence="3" id="KW-0804">Transcription</keyword>
<keyword evidence="1" id="KW-0805">Transcription regulation</keyword>
<evidence type="ECO:0000313" key="5">
    <source>
        <dbReference type="EMBL" id="GEP97387.1"/>
    </source>
</evidence>
<dbReference type="PROSITE" id="PS01124">
    <property type="entry name" value="HTH_ARAC_FAMILY_2"/>
    <property type="match status" value="1"/>
</dbReference>
<dbReference type="Pfam" id="PF12833">
    <property type="entry name" value="HTH_18"/>
    <property type="match status" value="1"/>
</dbReference>
<comment type="caution">
    <text evidence="5">The sequence shown here is derived from an EMBL/GenBank/DDBJ whole genome shotgun (WGS) entry which is preliminary data.</text>
</comment>
<dbReference type="Gene3D" id="1.10.10.60">
    <property type="entry name" value="Homeodomain-like"/>
    <property type="match status" value="2"/>
</dbReference>
<evidence type="ECO:0000256" key="3">
    <source>
        <dbReference type="ARBA" id="ARBA00023163"/>
    </source>
</evidence>
<dbReference type="SMART" id="SM00342">
    <property type="entry name" value="HTH_ARAC"/>
    <property type="match status" value="1"/>
</dbReference>
<keyword evidence="2" id="KW-0238">DNA-binding</keyword>
<dbReference type="InterPro" id="IPR009057">
    <property type="entry name" value="Homeodomain-like_sf"/>
</dbReference>
<evidence type="ECO:0000259" key="4">
    <source>
        <dbReference type="PROSITE" id="PS01124"/>
    </source>
</evidence>
<dbReference type="InterPro" id="IPR018062">
    <property type="entry name" value="HTH_AraC-typ_CS"/>
</dbReference>
<dbReference type="InterPro" id="IPR018060">
    <property type="entry name" value="HTH_AraC"/>
</dbReference>
<evidence type="ECO:0000256" key="1">
    <source>
        <dbReference type="ARBA" id="ARBA00023015"/>
    </source>
</evidence>
<dbReference type="Proteomes" id="UP000321436">
    <property type="component" value="Unassembled WGS sequence"/>
</dbReference>
<dbReference type="GO" id="GO:0003700">
    <property type="term" value="F:DNA-binding transcription factor activity"/>
    <property type="evidence" value="ECO:0007669"/>
    <property type="project" value="InterPro"/>
</dbReference>
<dbReference type="PROSITE" id="PS00041">
    <property type="entry name" value="HTH_ARAC_FAMILY_1"/>
    <property type="match status" value="1"/>
</dbReference>
<organism evidence="5 6">
    <name type="scientific">Chitinophaga cymbidii</name>
    <dbReference type="NCBI Taxonomy" id="1096750"/>
    <lineage>
        <taxon>Bacteria</taxon>
        <taxon>Pseudomonadati</taxon>
        <taxon>Bacteroidota</taxon>
        <taxon>Chitinophagia</taxon>
        <taxon>Chitinophagales</taxon>
        <taxon>Chitinophagaceae</taxon>
        <taxon>Chitinophaga</taxon>
    </lineage>
</organism>
<dbReference type="InterPro" id="IPR011051">
    <property type="entry name" value="RmlC_Cupin_sf"/>
</dbReference>
<accession>A0A512RNX6</accession>
<evidence type="ECO:0000313" key="6">
    <source>
        <dbReference type="Proteomes" id="UP000321436"/>
    </source>
</evidence>
<dbReference type="PANTHER" id="PTHR43280">
    <property type="entry name" value="ARAC-FAMILY TRANSCRIPTIONAL REGULATOR"/>
    <property type="match status" value="1"/>
</dbReference>
<name>A0A512RNX6_9BACT</name>
<gene>
    <name evidence="5" type="ORF">CCY01nite_36470</name>
</gene>
<evidence type="ECO:0000256" key="2">
    <source>
        <dbReference type="ARBA" id="ARBA00023125"/>
    </source>
</evidence>
<sequence length="317" mass="36849">MHDDAKLLQPAVLNFSYNDYYLHCIDIDLYPNFAIMKNIELEEIQPDAGKSFRLKTDCFKECFYWHFHPEYEIVYVEGGSGTRHVGQHLSSYVDSDLIFIGPDVPHLNFDYGLKTEINQIVVQLKEDFLGERFLLAPELSAIKTLFENAKFGLSFTGETKQKIAEKLKQMPAADHFHQLISLLEIFQIMATSKEVLQLNDHAGSHHQLQKDKERMSAIYGYVDANYHLRPDVNHVARQVHMTTAAFCRYFKKQTGMTFTDFVNHCRINQAKNLLLQDKSVSDACFATGFEQLSYFNKVFRKINGENPRDFKKRYIHQ</sequence>
<feature type="domain" description="HTH araC/xylS-type" evidence="4">
    <location>
        <begin position="216"/>
        <end position="313"/>
    </location>
</feature>
<proteinExistence type="predicted"/>
<dbReference type="EMBL" id="BKAU01000004">
    <property type="protein sequence ID" value="GEP97387.1"/>
    <property type="molecule type" value="Genomic_DNA"/>
</dbReference>
<dbReference type="SUPFAM" id="SSF46689">
    <property type="entry name" value="Homeodomain-like"/>
    <property type="match status" value="2"/>
</dbReference>